<evidence type="ECO:0000256" key="2">
    <source>
        <dbReference type="ARBA" id="ARBA00022679"/>
    </source>
</evidence>
<dbReference type="InterPro" id="IPR029063">
    <property type="entry name" value="SAM-dependent_MTases_sf"/>
</dbReference>
<dbReference type="EC" id="2.1.1.44" evidence="4"/>
<dbReference type="PANTHER" id="PTHR43397:SF1">
    <property type="entry name" value="ERGOTHIONEINE BIOSYNTHESIS PROTEIN 1"/>
    <property type="match status" value="1"/>
</dbReference>
<protein>
    <submittedName>
        <fullName evidence="4">L-histidine N(Alpha)-methyltransferase</fullName>
        <ecNumber evidence="4">2.1.1.44</ecNumber>
    </submittedName>
</protein>
<keyword evidence="5" id="KW-1185">Reference proteome</keyword>
<name>A0ABU9XVX0_9SPHN</name>
<dbReference type="Gene3D" id="3.40.50.150">
    <property type="entry name" value="Vaccinia Virus protein VP39"/>
    <property type="match status" value="1"/>
</dbReference>
<evidence type="ECO:0000313" key="4">
    <source>
        <dbReference type="EMBL" id="MEN2787706.1"/>
    </source>
</evidence>
<dbReference type="PIRSF" id="PIRSF018005">
    <property type="entry name" value="UCP018005"/>
    <property type="match status" value="1"/>
</dbReference>
<dbReference type="NCBIfam" id="TIGR03438">
    <property type="entry name" value="egtD_ergothio"/>
    <property type="match status" value="1"/>
</dbReference>
<dbReference type="RefSeq" id="WP_345865952.1">
    <property type="nucleotide sequence ID" value="NZ_JBDIMF010000007.1"/>
</dbReference>
<evidence type="ECO:0000256" key="1">
    <source>
        <dbReference type="ARBA" id="ARBA00022603"/>
    </source>
</evidence>
<dbReference type="PANTHER" id="PTHR43397">
    <property type="entry name" value="ERGOTHIONEINE BIOSYNTHESIS PROTEIN 1"/>
    <property type="match status" value="1"/>
</dbReference>
<dbReference type="EMBL" id="JBDIMF010000007">
    <property type="protein sequence ID" value="MEN2787706.1"/>
    <property type="molecule type" value="Genomic_DNA"/>
</dbReference>
<comment type="caution">
    <text evidence="4">The sequence shown here is derived from an EMBL/GenBank/DDBJ whole genome shotgun (WGS) entry which is preliminary data.</text>
</comment>
<sequence>MLKQEIEDGDASLSDPAFRADVLRGFGLRPRAIPARWFYDRRGSELFEAITDLPEYYPTRTETAILRSACPEVATLAGAGRVVVEFGSGSSTKTPILLSAVAPAAYVPIDISGDFLRDSSAQLASAFPGLPVLPVEADFMRPIALPPQVADLPKLGFFPGSTIGNMIPHAATDLLRAMKASLGAKESGGAMLLIGMDRIKDAAVLTAAYDDAQGVTAAFNLNLLERINRELDGTIPIDKFRHRAVWNDDRARIEMHLEALEDVSFTIEGRGFAMAAGETIHTENSHKFGPRDARILLRAGGWTPIAEWTDPQGLFAVILAEAQAPRLAP</sequence>
<dbReference type="GO" id="GO:0032259">
    <property type="term" value="P:methylation"/>
    <property type="evidence" value="ECO:0007669"/>
    <property type="project" value="UniProtKB-KW"/>
</dbReference>
<keyword evidence="2 4" id="KW-0808">Transferase</keyword>
<dbReference type="InterPro" id="IPR019257">
    <property type="entry name" value="MeTrfase_dom"/>
</dbReference>
<keyword evidence="1 4" id="KW-0489">Methyltransferase</keyword>
<organism evidence="4 5">
    <name type="scientific">Sphingomonas qilianensis</name>
    <dbReference type="NCBI Taxonomy" id="1736690"/>
    <lineage>
        <taxon>Bacteria</taxon>
        <taxon>Pseudomonadati</taxon>
        <taxon>Pseudomonadota</taxon>
        <taxon>Alphaproteobacteria</taxon>
        <taxon>Sphingomonadales</taxon>
        <taxon>Sphingomonadaceae</taxon>
        <taxon>Sphingomonas</taxon>
    </lineage>
</organism>
<accession>A0ABU9XVX0</accession>
<dbReference type="SUPFAM" id="SSF53335">
    <property type="entry name" value="S-adenosyl-L-methionine-dependent methyltransferases"/>
    <property type="match status" value="1"/>
</dbReference>
<evidence type="ECO:0000259" key="3">
    <source>
        <dbReference type="Pfam" id="PF10017"/>
    </source>
</evidence>
<dbReference type="InterPro" id="IPR051128">
    <property type="entry name" value="EgtD_Methyltrsf_superfamily"/>
</dbReference>
<gene>
    <name evidence="4" type="primary">egtD</name>
    <name evidence="4" type="ORF">ABC969_14910</name>
</gene>
<dbReference type="Pfam" id="PF10017">
    <property type="entry name" value="Methyltransf_33"/>
    <property type="match status" value="1"/>
</dbReference>
<evidence type="ECO:0000313" key="5">
    <source>
        <dbReference type="Proteomes" id="UP001404104"/>
    </source>
</evidence>
<reference evidence="4 5" key="1">
    <citation type="submission" date="2024-05" db="EMBL/GenBank/DDBJ databases">
        <authorList>
            <person name="Liu Q."/>
            <person name="Xin Y.-H."/>
        </authorList>
    </citation>
    <scope>NUCLEOTIDE SEQUENCE [LARGE SCALE GENOMIC DNA]</scope>
    <source>
        <strain evidence="4 5">CGMCC 1.15349</strain>
    </source>
</reference>
<dbReference type="GO" id="GO:0052706">
    <property type="term" value="F:L-histidine N(alpha)-methyltransferase activity"/>
    <property type="evidence" value="ECO:0007669"/>
    <property type="project" value="UniProtKB-EC"/>
</dbReference>
<dbReference type="Proteomes" id="UP001404104">
    <property type="component" value="Unassembled WGS sequence"/>
</dbReference>
<dbReference type="InterPro" id="IPR035094">
    <property type="entry name" value="EgtD"/>
</dbReference>
<dbReference type="InterPro" id="IPR017804">
    <property type="entry name" value="MeTrfase_EgtD-like"/>
</dbReference>
<proteinExistence type="predicted"/>
<feature type="domain" description="Histidine-specific methyltransferase SAM-dependent" evidence="3">
    <location>
        <begin position="18"/>
        <end position="321"/>
    </location>
</feature>